<name>A0AAJ0XAI1_9GAMM</name>
<feature type="region of interest" description="Disordered" evidence="1">
    <location>
        <begin position="1"/>
        <end position="97"/>
    </location>
</feature>
<accession>A0AAJ0XAI1</accession>
<gene>
    <name evidence="2" type="ORF">CKO40_12600</name>
</gene>
<feature type="compositionally biased region" description="Basic residues" evidence="1">
    <location>
        <begin position="86"/>
        <end position="97"/>
    </location>
</feature>
<protein>
    <submittedName>
        <fullName evidence="2">Uncharacterized protein</fullName>
    </submittedName>
</protein>
<reference evidence="2" key="2">
    <citation type="journal article" date="2020" name="Microorganisms">
        <title>Osmotic Adaptation and Compatible Solute Biosynthesis of Phototrophic Bacteria as Revealed from Genome Analyses.</title>
        <authorList>
            <person name="Imhoff J.F."/>
            <person name="Rahn T."/>
            <person name="Kunzel S."/>
            <person name="Keller A."/>
            <person name="Neulinger S.C."/>
        </authorList>
    </citation>
    <scope>NUCLEOTIDE SEQUENCE</scope>
    <source>
        <strain evidence="2">DSM 11080</strain>
    </source>
</reference>
<evidence type="ECO:0000256" key="1">
    <source>
        <dbReference type="SAM" id="MobiDB-lite"/>
    </source>
</evidence>
<dbReference type="AlphaFoldDB" id="A0AAJ0XAI1"/>
<dbReference type="EMBL" id="NRSJ01000021">
    <property type="protein sequence ID" value="MBK1705363.1"/>
    <property type="molecule type" value="Genomic_DNA"/>
</dbReference>
<comment type="caution">
    <text evidence="2">The sequence shown here is derived from an EMBL/GenBank/DDBJ whole genome shotgun (WGS) entry which is preliminary data.</text>
</comment>
<keyword evidence="3" id="KW-1185">Reference proteome</keyword>
<evidence type="ECO:0000313" key="3">
    <source>
        <dbReference type="Proteomes" id="UP001296776"/>
    </source>
</evidence>
<feature type="compositionally biased region" description="Basic residues" evidence="1">
    <location>
        <begin position="14"/>
        <end position="42"/>
    </location>
</feature>
<proteinExistence type="predicted"/>
<dbReference type="Proteomes" id="UP001296776">
    <property type="component" value="Unassembled WGS sequence"/>
</dbReference>
<evidence type="ECO:0000313" key="2">
    <source>
        <dbReference type="EMBL" id="MBK1705363.1"/>
    </source>
</evidence>
<sequence length="97" mass="11602">MLLVGSFPYQPNRYSHRHRHRHRHRHLHRHHYPPRRRQHRANALRETQPRALGAGTPPQPHASGDRSSNRASPQHRTRRGPAGPPWHHRQLHQRPRC</sequence>
<reference evidence="2" key="1">
    <citation type="submission" date="2017-08" db="EMBL/GenBank/DDBJ databases">
        <authorList>
            <person name="Imhoff J.F."/>
            <person name="Rahn T."/>
            <person name="Kuenzel S."/>
            <person name="Neulinger S.C."/>
        </authorList>
    </citation>
    <scope>NUCLEOTIDE SEQUENCE</scope>
    <source>
        <strain evidence="2">DSM 11080</strain>
    </source>
</reference>
<organism evidence="2 3">
    <name type="scientific">Halochromatium glycolicum</name>
    <dbReference type="NCBI Taxonomy" id="85075"/>
    <lineage>
        <taxon>Bacteria</taxon>
        <taxon>Pseudomonadati</taxon>
        <taxon>Pseudomonadota</taxon>
        <taxon>Gammaproteobacteria</taxon>
        <taxon>Chromatiales</taxon>
        <taxon>Chromatiaceae</taxon>
        <taxon>Halochromatium</taxon>
    </lineage>
</organism>